<proteinExistence type="predicted"/>
<feature type="transmembrane region" description="Helical" evidence="2">
    <location>
        <begin position="6"/>
        <end position="30"/>
    </location>
</feature>
<dbReference type="KEGG" id="gcr:GcLGCM259_1415"/>
<name>A0A5B7WSM4_9MICC</name>
<organism evidence="3 4">
    <name type="scientific">Glutamicibacter creatinolyticus</name>
    <dbReference type="NCBI Taxonomy" id="162496"/>
    <lineage>
        <taxon>Bacteria</taxon>
        <taxon>Bacillati</taxon>
        <taxon>Actinomycetota</taxon>
        <taxon>Actinomycetes</taxon>
        <taxon>Micrococcales</taxon>
        <taxon>Micrococcaceae</taxon>
        <taxon>Glutamicibacter</taxon>
    </lineage>
</organism>
<keyword evidence="2" id="KW-0472">Membrane</keyword>
<evidence type="ECO:0000256" key="1">
    <source>
        <dbReference type="SAM" id="MobiDB-lite"/>
    </source>
</evidence>
<protein>
    <submittedName>
        <fullName evidence="3">Uncharacterized protein</fullName>
    </submittedName>
</protein>
<gene>
    <name evidence="3" type="ORF">GcLGCM259_1415</name>
</gene>
<keyword evidence="2" id="KW-1133">Transmembrane helix</keyword>
<dbReference type="EMBL" id="CP034412">
    <property type="protein sequence ID" value="QCY47146.1"/>
    <property type="molecule type" value="Genomic_DNA"/>
</dbReference>
<dbReference type="RefSeq" id="WP_138926208.1">
    <property type="nucleotide sequence ID" value="NZ_CP034412.1"/>
</dbReference>
<evidence type="ECO:0000256" key="2">
    <source>
        <dbReference type="SAM" id="Phobius"/>
    </source>
</evidence>
<keyword evidence="2" id="KW-0812">Transmembrane</keyword>
<evidence type="ECO:0000313" key="4">
    <source>
        <dbReference type="Proteomes" id="UP000307000"/>
    </source>
</evidence>
<sequence>MLPWWFWVLLWTVLILATLLAAIVAGFRLFRRGMGVMQSLGDAADKLSSDMAQPGTVVDYTPRPRTYPSGTDATHGDPHQIRQLKETGKAERVEARRAARVARRDARNQRQNVYDVHLF</sequence>
<reference evidence="3 4" key="1">
    <citation type="submission" date="2018-12" db="EMBL/GenBank/DDBJ databases">
        <title>Complete Genome Sequence of Glutamicibacter creatinolyticus strain LGCM259,isolated from an abscess of a 12-year-old mare in Italy.</title>
        <authorList>
            <person name="Santos R.G."/>
            <person name="Silva A.L."/>
            <person name="Seyffert N."/>
            <person name="Castro T.L.P."/>
            <person name="Attili A.R."/>
            <person name="Rifici C."/>
            <person name="Mazzullo G."/>
            <person name="Brenig B."/>
            <person name="Venanzi F."/>
            <person name="Azevedo V."/>
        </authorList>
    </citation>
    <scope>NUCLEOTIDE SEQUENCE [LARGE SCALE GENOMIC DNA]</scope>
    <source>
        <strain evidence="3 4">LGCM 259</strain>
    </source>
</reference>
<evidence type="ECO:0000313" key="3">
    <source>
        <dbReference type="EMBL" id="QCY47146.1"/>
    </source>
</evidence>
<accession>A0A5B7WSM4</accession>
<keyword evidence="4" id="KW-1185">Reference proteome</keyword>
<feature type="region of interest" description="Disordered" evidence="1">
    <location>
        <begin position="54"/>
        <end position="90"/>
    </location>
</feature>
<dbReference type="AlphaFoldDB" id="A0A5B7WSM4"/>
<feature type="compositionally biased region" description="Basic and acidic residues" evidence="1">
    <location>
        <begin position="74"/>
        <end position="90"/>
    </location>
</feature>
<dbReference type="Proteomes" id="UP000307000">
    <property type="component" value="Chromosome"/>
</dbReference>